<organism evidence="3 4">
    <name type="scientific">Crassostrea virginica</name>
    <name type="common">Eastern oyster</name>
    <dbReference type="NCBI Taxonomy" id="6565"/>
    <lineage>
        <taxon>Eukaryota</taxon>
        <taxon>Metazoa</taxon>
        <taxon>Spiralia</taxon>
        <taxon>Lophotrochozoa</taxon>
        <taxon>Mollusca</taxon>
        <taxon>Bivalvia</taxon>
        <taxon>Autobranchia</taxon>
        <taxon>Pteriomorphia</taxon>
        <taxon>Ostreida</taxon>
        <taxon>Ostreoidea</taxon>
        <taxon>Ostreidae</taxon>
        <taxon>Crassostrea</taxon>
    </lineage>
</organism>
<dbReference type="OrthoDB" id="7357196at2759"/>
<accession>A0A8B8BKI5</accession>
<protein>
    <submittedName>
        <fullName evidence="4">Uncharacterized protein LOC111111021</fullName>
    </submittedName>
</protein>
<dbReference type="RefSeq" id="XP_022303461.1">
    <property type="nucleotide sequence ID" value="XM_022447753.1"/>
</dbReference>
<dbReference type="Proteomes" id="UP000694844">
    <property type="component" value="Chromosome 9"/>
</dbReference>
<feature type="domain" description="C-type lectin" evidence="2">
    <location>
        <begin position="95"/>
        <end position="220"/>
    </location>
</feature>
<sequence>MLYFHTLKKPNTGKRDRIIKYQMVFLFTSSLLLNVAAMSTKTRILLGTMVAGSALATSLYGDYNFSEFELALLTTTVLILTFPRPSEPAAAVKSCSAPGYTDDPLLGCYRFIKIGVGTHADAAKLCASDGGRLLLINSEEEFQAVQKILNEMSLILVFIQGRKTSLDAPWTDDSGNALPYLTPVISSQGNRLGVKIAPGITSMYAMPENQPLDESAAVCEL</sequence>
<dbReference type="InterPro" id="IPR016186">
    <property type="entry name" value="C-type_lectin-like/link_sf"/>
</dbReference>
<reference evidence="4" key="1">
    <citation type="submission" date="2025-08" db="UniProtKB">
        <authorList>
            <consortium name="RefSeq"/>
        </authorList>
    </citation>
    <scope>IDENTIFICATION</scope>
    <source>
        <tissue evidence="4">Whole sample</tissue>
    </source>
</reference>
<dbReference type="InterPro" id="IPR016187">
    <property type="entry name" value="CTDL_fold"/>
</dbReference>
<dbReference type="AlphaFoldDB" id="A0A8B8BKI5"/>
<name>A0A8B8BKI5_CRAVI</name>
<gene>
    <name evidence="4" type="primary">LOC111111021</name>
</gene>
<dbReference type="SMART" id="SM00034">
    <property type="entry name" value="CLECT"/>
    <property type="match status" value="1"/>
</dbReference>
<dbReference type="SUPFAM" id="SSF56436">
    <property type="entry name" value="C-type lectin-like"/>
    <property type="match status" value="1"/>
</dbReference>
<feature type="transmembrane region" description="Helical" evidence="1">
    <location>
        <begin position="21"/>
        <end position="38"/>
    </location>
</feature>
<evidence type="ECO:0000313" key="3">
    <source>
        <dbReference type="Proteomes" id="UP000694844"/>
    </source>
</evidence>
<keyword evidence="1" id="KW-1133">Transmembrane helix</keyword>
<dbReference type="GeneID" id="111111021"/>
<dbReference type="KEGG" id="cvn:111111021"/>
<dbReference type="Gene3D" id="3.10.100.10">
    <property type="entry name" value="Mannose-Binding Protein A, subunit A"/>
    <property type="match status" value="1"/>
</dbReference>
<evidence type="ECO:0000259" key="2">
    <source>
        <dbReference type="SMART" id="SM00034"/>
    </source>
</evidence>
<keyword evidence="3" id="KW-1185">Reference proteome</keyword>
<proteinExistence type="predicted"/>
<evidence type="ECO:0000313" key="4">
    <source>
        <dbReference type="RefSeq" id="XP_022303461.1"/>
    </source>
</evidence>
<keyword evidence="1" id="KW-0812">Transmembrane</keyword>
<keyword evidence="1" id="KW-0472">Membrane</keyword>
<evidence type="ECO:0000256" key="1">
    <source>
        <dbReference type="SAM" id="Phobius"/>
    </source>
</evidence>
<dbReference type="CDD" id="cd00037">
    <property type="entry name" value="CLECT"/>
    <property type="match status" value="1"/>
</dbReference>
<dbReference type="InterPro" id="IPR001304">
    <property type="entry name" value="C-type_lectin-like"/>
</dbReference>